<evidence type="ECO:0000313" key="2">
    <source>
        <dbReference type="Proteomes" id="UP000187429"/>
    </source>
</evidence>
<organism evidence="1 2">
    <name type="scientific">Smittium culicis</name>
    <dbReference type="NCBI Taxonomy" id="133412"/>
    <lineage>
        <taxon>Eukaryota</taxon>
        <taxon>Fungi</taxon>
        <taxon>Fungi incertae sedis</taxon>
        <taxon>Zoopagomycota</taxon>
        <taxon>Kickxellomycotina</taxon>
        <taxon>Harpellomycetes</taxon>
        <taxon>Harpellales</taxon>
        <taxon>Legeriomycetaceae</taxon>
        <taxon>Smittium</taxon>
    </lineage>
</organism>
<dbReference type="Proteomes" id="UP000187429">
    <property type="component" value="Unassembled WGS sequence"/>
</dbReference>
<comment type="caution">
    <text evidence="1">The sequence shown here is derived from an EMBL/GenBank/DDBJ whole genome shotgun (WGS) entry which is preliminary data.</text>
</comment>
<evidence type="ECO:0000313" key="1">
    <source>
        <dbReference type="EMBL" id="OMJ29446.1"/>
    </source>
</evidence>
<accession>A0A1R1YRP0</accession>
<proteinExistence type="predicted"/>
<name>A0A1R1YRP0_9FUNG</name>
<gene>
    <name evidence="1" type="ORF">AYI69_g1046</name>
</gene>
<protein>
    <submittedName>
        <fullName evidence="1">Uncharacterized protein</fullName>
    </submittedName>
</protein>
<reference evidence="2" key="1">
    <citation type="submission" date="2017-01" db="EMBL/GenBank/DDBJ databases">
        <authorList>
            <person name="Wang Y."/>
            <person name="White M."/>
            <person name="Kvist S."/>
            <person name="Moncalvo J.-M."/>
        </authorList>
    </citation>
    <scope>NUCLEOTIDE SEQUENCE [LARGE SCALE GENOMIC DNA]</scope>
    <source>
        <strain evidence="2">ID-206-W2</strain>
    </source>
</reference>
<dbReference type="AlphaFoldDB" id="A0A1R1YRP0"/>
<sequence length="83" mass="9236">MTIRAQEPSSVHIELKNIGSDAEETYCYRSKRFSFVNSSLKLLLLGNMEPQSGETTYQPKGNISGIICTEAQECVGTVDFFLL</sequence>
<keyword evidence="2" id="KW-1185">Reference proteome</keyword>
<dbReference type="EMBL" id="LSSM01000278">
    <property type="protein sequence ID" value="OMJ29446.1"/>
    <property type="molecule type" value="Genomic_DNA"/>
</dbReference>